<evidence type="ECO:0000313" key="2">
    <source>
        <dbReference type="EMBL" id="SCB07567.1"/>
    </source>
</evidence>
<reference evidence="3" key="1">
    <citation type="submission" date="2016-08" db="EMBL/GenBank/DDBJ databases">
        <authorList>
            <person name="Varghese N."/>
            <person name="Submissions Spin"/>
        </authorList>
    </citation>
    <scope>NUCLEOTIDE SEQUENCE [LARGE SCALE GENOMIC DNA]</scope>
    <source>
        <strain evidence="3">HAMBI 2975</strain>
    </source>
</reference>
<dbReference type="Pfam" id="PF13403">
    <property type="entry name" value="Hint_2"/>
    <property type="match status" value="1"/>
</dbReference>
<sequence>MAEGNYSATTASGVQYNLTYNPGVLGVGANYDLTITNPDATTTTVTNIAPGNVATPVNGTSSLSILSVLGNTNYVVAPGATATVNITAALLGSSTVYVGGNATINSGISALSSMTVIVDGGTATAAGGSVLGALSGLNVDLENGGTFTNGTALISALNGTTINFGAGGGTFVANAGGAVLDLSSTTINGFDAATDKIEFQGLAGSIDHYTITSSGGSQTISLFDSSNNPLGNVSVAGTSFTTGTFIAGQAGPLTITANGAAIDITPVATPCFVSGTLILTARGEVAVEDLRVGDLAITATGEARPIIWIGSKRVERPVRNEWPVRVRAGAFGDNLPARDLLLSGGHAVCVDLMGEVFVPVGELANGATIVREEWPEVTYWHVELESHDVLMAEGLGCESYMEVGNRAFFGRAYGRLVEVDAAQRVAESFTRYARPFVDRGVLVEAIRERLIARVETLGWSRAADMDLHMLVDGKRVEGQIDGDLARFIFPASAKTASLVSRTFSPGREVRALGVRFESLRIFDGLKTDHDVALDGLVGLHPEELAAGCNWSWTNGHLVLPATLWADCKGHVILRLAGYAEAGQPWVAPEETDVAGLRAA</sequence>
<evidence type="ECO:0000313" key="3">
    <source>
        <dbReference type="Proteomes" id="UP000199101"/>
    </source>
</evidence>
<evidence type="ECO:0000259" key="1">
    <source>
        <dbReference type="Pfam" id="PF13403"/>
    </source>
</evidence>
<proteinExistence type="predicted"/>
<gene>
    <name evidence="2" type="ORF">GA0061103_1105</name>
</gene>
<protein>
    <submittedName>
        <fullName evidence="2">Hint domain-containing protein</fullName>
    </submittedName>
</protein>
<dbReference type="EMBL" id="FMAG01000001">
    <property type="protein sequence ID" value="SCB07567.1"/>
    <property type="molecule type" value="Genomic_DNA"/>
</dbReference>
<dbReference type="AlphaFoldDB" id="A0A1C3TWB7"/>
<dbReference type="InterPro" id="IPR028992">
    <property type="entry name" value="Hedgehog/Intein_dom"/>
</dbReference>
<dbReference type="STRING" id="410764.GA0061103_1105"/>
<dbReference type="RefSeq" id="WP_092706043.1">
    <property type="nucleotide sequence ID" value="NZ_FMAG01000001.1"/>
</dbReference>
<name>A0A1C3TWB7_9HYPH</name>
<dbReference type="SUPFAM" id="SSF51294">
    <property type="entry name" value="Hedgehog/intein (Hint) domain"/>
    <property type="match status" value="1"/>
</dbReference>
<dbReference type="InterPro" id="IPR036844">
    <property type="entry name" value="Hint_dom_sf"/>
</dbReference>
<accession>A0A1C3TWB7</accession>
<dbReference type="Proteomes" id="UP000199101">
    <property type="component" value="Unassembled WGS sequence"/>
</dbReference>
<dbReference type="OrthoDB" id="6305173at2"/>
<dbReference type="Gene3D" id="2.170.16.10">
    <property type="entry name" value="Hedgehog/Intein (Hint) domain"/>
    <property type="match status" value="1"/>
</dbReference>
<organism evidence="2 3">
    <name type="scientific">Rhizobium multihospitium</name>
    <dbReference type="NCBI Taxonomy" id="410764"/>
    <lineage>
        <taxon>Bacteria</taxon>
        <taxon>Pseudomonadati</taxon>
        <taxon>Pseudomonadota</taxon>
        <taxon>Alphaproteobacteria</taxon>
        <taxon>Hyphomicrobiales</taxon>
        <taxon>Rhizobiaceae</taxon>
        <taxon>Rhizobium/Agrobacterium group</taxon>
        <taxon>Rhizobium</taxon>
    </lineage>
</organism>
<feature type="domain" description="Hedgehog/Intein (Hint)" evidence="1">
    <location>
        <begin position="270"/>
        <end position="402"/>
    </location>
</feature>
<keyword evidence="3" id="KW-1185">Reference proteome</keyword>